<feature type="transmembrane region" description="Helical" evidence="1">
    <location>
        <begin position="125"/>
        <end position="148"/>
    </location>
</feature>
<protein>
    <submittedName>
        <fullName evidence="2">Uncharacterized protein</fullName>
    </submittedName>
</protein>
<accession>A0AAD6TQU6</accession>
<evidence type="ECO:0000313" key="3">
    <source>
        <dbReference type="Proteomes" id="UP001222325"/>
    </source>
</evidence>
<keyword evidence="1" id="KW-1133">Transmembrane helix</keyword>
<reference evidence="2" key="1">
    <citation type="submission" date="2023-03" db="EMBL/GenBank/DDBJ databases">
        <title>Massive genome expansion in bonnet fungi (Mycena s.s.) driven by repeated elements and novel gene families across ecological guilds.</title>
        <authorList>
            <consortium name="Lawrence Berkeley National Laboratory"/>
            <person name="Harder C.B."/>
            <person name="Miyauchi S."/>
            <person name="Viragh M."/>
            <person name="Kuo A."/>
            <person name="Thoen E."/>
            <person name="Andreopoulos B."/>
            <person name="Lu D."/>
            <person name="Skrede I."/>
            <person name="Drula E."/>
            <person name="Henrissat B."/>
            <person name="Morin E."/>
            <person name="Kohler A."/>
            <person name="Barry K."/>
            <person name="LaButti K."/>
            <person name="Morin E."/>
            <person name="Salamov A."/>
            <person name="Lipzen A."/>
            <person name="Mereny Z."/>
            <person name="Hegedus B."/>
            <person name="Baldrian P."/>
            <person name="Stursova M."/>
            <person name="Weitz H."/>
            <person name="Taylor A."/>
            <person name="Grigoriev I.V."/>
            <person name="Nagy L.G."/>
            <person name="Martin F."/>
            <person name="Kauserud H."/>
        </authorList>
    </citation>
    <scope>NUCLEOTIDE SEQUENCE</scope>
    <source>
        <strain evidence="2">CBHHK173m</strain>
    </source>
</reference>
<feature type="transmembrane region" description="Helical" evidence="1">
    <location>
        <begin position="64"/>
        <end position="92"/>
    </location>
</feature>
<comment type="caution">
    <text evidence="2">The sequence shown here is derived from an EMBL/GenBank/DDBJ whole genome shotgun (WGS) entry which is preliminary data.</text>
</comment>
<feature type="transmembrane region" description="Helical" evidence="1">
    <location>
        <begin position="172"/>
        <end position="191"/>
    </location>
</feature>
<feature type="transmembrane region" description="Helical" evidence="1">
    <location>
        <begin position="343"/>
        <end position="365"/>
    </location>
</feature>
<keyword evidence="1" id="KW-0472">Membrane</keyword>
<feature type="transmembrane region" description="Helical" evidence="1">
    <location>
        <begin position="203"/>
        <end position="221"/>
    </location>
</feature>
<organism evidence="2 3">
    <name type="scientific">Mycena belliarum</name>
    <dbReference type="NCBI Taxonomy" id="1033014"/>
    <lineage>
        <taxon>Eukaryota</taxon>
        <taxon>Fungi</taxon>
        <taxon>Dikarya</taxon>
        <taxon>Basidiomycota</taxon>
        <taxon>Agaricomycotina</taxon>
        <taxon>Agaricomycetes</taxon>
        <taxon>Agaricomycetidae</taxon>
        <taxon>Agaricales</taxon>
        <taxon>Marasmiineae</taxon>
        <taxon>Mycenaceae</taxon>
        <taxon>Mycena</taxon>
    </lineage>
</organism>
<feature type="transmembrane region" description="Helical" evidence="1">
    <location>
        <begin position="446"/>
        <end position="465"/>
    </location>
</feature>
<dbReference type="Proteomes" id="UP001222325">
    <property type="component" value="Unassembled WGS sequence"/>
</dbReference>
<proteinExistence type="predicted"/>
<evidence type="ECO:0000256" key="1">
    <source>
        <dbReference type="SAM" id="Phobius"/>
    </source>
</evidence>
<name>A0AAD6TQU6_9AGAR</name>
<keyword evidence="3" id="KW-1185">Reference proteome</keyword>
<evidence type="ECO:0000313" key="2">
    <source>
        <dbReference type="EMBL" id="KAJ7071740.1"/>
    </source>
</evidence>
<keyword evidence="1" id="KW-0812">Transmembrane</keyword>
<gene>
    <name evidence="2" type="ORF">B0H15DRAFT_89093</name>
</gene>
<sequence>MLQIPFSAYSLVSLTSKVLAGLCGGFFIGSQVVFTQLVQSIPKNHLSATRTASSMLLPTKCALLTPGISTGVPCIAVVGYASVVLASLFCILRAKSFLDTSSQPPSPPPDSGSTISQDSKHGRSWILWIILIMVGLAILALALVSWLFADDGSLPESTASWVRGLIFMERTFVDSLILSASFLSLLSAARVRIIAHAYQYTKIILLALAIHSVCVVCAITLDRLRRSAIGLAKALWFPFCVVYLNPFLLIAFHSSLNWIYWVPWYCLCGRNVLPSVFDIHQVILRLASLPGTYESAGMLLVFAPMVVHAGTMGLSFAVLGLFGIPSAATHIIWTLSDRRDLRVFLCHPFGLVAFSACYTAIAYSLPRYMALNPEQKQLLWNSVWCAQSRLEVRRLFGRLLHEPFKTWKATQIDDFYALVSTLGRLFSGGIATCVQTWRTSCWGHRLLIVVPALIFYTYFYFIPMGRDIQIWRRSRHRR</sequence>
<dbReference type="EMBL" id="JARJCN010000126">
    <property type="protein sequence ID" value="KAJ7071740.1"/>
    <property type="molecule type" value="Genomic_DNA"/>
</dbReference>
<feature type="transmembrane region" description="Helical" evidence="1">
    <location>
        <begin position="227"/>
        <end position="251"/>
    </location>
</feature>
<dbReference type="AlphaFoldDB" id="A0AAD6TQU6"/>